<protein>
    <recommendedName>
        <fullName evidence="3">Prophage protein</fullName>
    </recommendedName>
</protein>
<keyword evidence="2" id="KW-1185">Reference proteome</keyword>
<gene>
    <name evidence="1" type="ORF">GTGU_01800</name>
</gene>
<comment type="caution">
    <text evidence="1">The sequence shown here is derived from an EMBL/GenBank/DDBJ whole genome shotgun (WGS) entry which is preliminary data.</text>
</comment>
<evidence type="ECO:0008006" key="3">
    <source>
        <dbReference type="Google" id="ProtNLM"/>
    </source>
</evidence>
<dbReference type="eggNOG" id="ENOG5032TMX">
    <property type="taxonomic scope" value="Bacteria"/>
</dbReference>
<dbReference type="Proteomes" id="UP000028630">
    <property type="component" value="Unassembled WGS sequence"/>
</dbReference>
<proteinExistence type="predicted"/>
<dbReference type="EMBL" id="JMTB01000062">
    <property type="protein sequence ID" value="KFC07420.1"/>
    <property type="molecule type" value="Genomic_DNA"/>
</dbReference>
<dbReference type="AlphaFoldDB" id="A0A085AB25"/>
<accession>A0A085AB25</accession>
<evidence type="ECO:0000313" key="2">
    <source>
        <dbReference type="Proteomes" id="UP000028630"/>
    </source>
</evidence>
<evidence type="ECO:0000313" key="1">
    <source>
        <dbReference type="EMBL" id="KFC07420.1"/>
    </source>
</evidence>
<reference evidence="2" key="1">
    <citation type="submission" date="2014-05" db="EMBL/GenBank/DDBJ databases">
        <title>ATOL: Assembling a taxonomically balanced genome-scale reconstruction of the evolutionary history of the Enterobacteriaceae.</title>
        <authorList>
            <person name="Plunkett G. III"/>
            <person name="Neeno-Eckwall E.C."/>
            <person name="Glasner J.D."/>
            <person name="Perna N.T."/>
        </authorList>
    </citation>
    <scope>NUCLEOTIDE SEQUENCE [LARGE SCALE GENOMIC DNA]</scope>
    <source>
        <strain evidence="2">ATCC 49490</strain>
    </source>
</reference>
<organism evidence="1 2">
    <name type="scientific">Trabulsiella guamensis ATCC 49490</name>
    <dbReference type="NCBI Taxonomy" id="1005994"/>
    <lineage>
        <taxon>Bacteria</taxon>
        <taxon>Pseudomonadati</taxon>
        <taxon>Pseudomonadota</taxon>
        <taxon>Gammaproteobacteria</taxon>
        <taxon>Enterobacterales</taxon>
        <taxon>Enterobacteriaceae</taxon>
        <taxon>Trabulsiella</taxon>
    </lineage>
</organism>
<sequence>MGGQVMALITQNFRLNSLANQYAAALYNHISATSGDHFMINANGQQIQVNIVGGAQGVRDLINGYALETIRDCHPQCWEAIGIQLLSKCVHGDELTTRGREIWQSMVKDMSDTVAGNM</sequence>
<name>A0A085AB25_9ENTR</name>